<dbReference type="CDD" id="cd01389">
    <property type="entry name" value="HMG-box_ROX1-like"/>
    <property type="match status" value="1"/>
</dbReference>
<dbReference type="PROSITE" id="PS50118">
    <property type="entry name" value="HMG_BOX_2"/>
    <property type="match status" value="1"/>
</dbReference>
<feature type="compositionally biased region" description="Basic residues" evidence="4">
    <location>
        <begin position="140"/>
        <end position="149"/>
    </location>
</feature>
<organism evidence="6 7">
    <name type="scientific">Cerrena zonata</name>
    <dbReference type="NCBI Taxonomy" id="2478898"/>
    <lineage>
        <taxon>Eukaryota</taxon>
        <taxon>Fungi</taxon>
        <taxon>Dikarya</taxon>
        <taxon>Basidiomycota</taxon>
        <taxon>Agaricomycotina</taxon>
        <taxon>Agaricomycetes</taxon>
        <taxon>Polyporales</taxon>
        <taxon>Cerrenaceae</taxon>
        <taxon>Cerrena</taxon>
    </lineage>
</organism>
<feature type="region of interest" description="Disordered" evidence="4">
    <location>
        <begin position="1"/>
        <end position="26"/>
    </location>
</feature>
<dbReference type="EMBL" id="JASBNA010000017">
    <property type="protein sequence ID" value="KAK7686308.1"/>
    <property type="molecule type" value="Genomic_DNA"/>
</dbReference>
<dbReference type="InterPro" id="IPR050140">
    <property type="entry name" value="SRY-related_HMG-box_TF-like"/>
</dbReference>
<dbReference type="Pfam" id="PF00505">
    <property type="entry name" value="HMG_box"/>
    <property type="match status" value="1"/>
</dbReference>
<dbReference type="AlphaFoldDB" id="A0AAW0FZ07"/>
<feature type="region of interest" description="Disordered" evidence="4">
    <location>
        <begin position="123"/>
        <end position="175"/>
    </location>
</feature>
<dbReference type="PANTHER" id="PTHR10270">
    <property type="entry name" value="SOX TRANSCRIPTION FACTOR"/>
    <property type="match status" value="1"/>
</dbReference>
<proteinExistence type="predicted"/>
<evidence type="ECO:0000313" key="6">
    <source>
        <dbReference type="EMBL" id="KAK7686308.1"/>
    </source>
</evidence>
<feature type="DNA-binding region" description="HMG box" evidence="3">
    <location>
        <begin position="51"/>
        <end position="136"/>
    </location>
</feature>
<dbReference type="GO" id="GO:0000978">
    <property type="term" value="F:RNA polymerase II cis-regulatory region sequence-specific DNA binding"/>
    <property type="evidence" value="ECO:0007669"/>
    <property type="project" value="TreeGrafter"/>
</dbReference>
<sequence length="283" mass="32828">MPRVKAVKIERTQSAPAIGNKPKTRSVARSASCDRHQLASSSPLHCVDKHIPRPLNCFLLYRKFKVKELEDAHYKAIQKQQKGGLNHAKRSRPQQSKMSQDIAAMWHAEDDETRERFVQLAEEEKENHKKQYPDYQYRPQPKKNKRRRRQYESPEHEFVPYMPMSAPCQRGYSEDNDLLSGIALSDEHSDEEDPSQSQNWPPIIPQETLNDVVHYKSEPSDEIDLYGPSSLRQVPLVQDAVVPSDPFFLFEPFYDASKDQSAQQYVTDPQPGDWDYIPNLYMA</sequence>
<keyword evidence="7" id="KW-1185">Reference proteome</keyword>
<evidence type="ECO:0000256" key="3">
    <source>
        <dbReference type="PROSITE-ProRule" id="PRU00267"/>
    </source>
</evidence>
<dbReference type="Gene3D" id="1.10.30.10">
    <property type="entry name" value="High mobility group box domain"/>
    <property type="match status" value="1"/>
</dbReference>
<dbReference type="Proteomes" id="UP001385951">
    <property type="component" value="Unassembled WGS sequence"/>
</dbReference>
<dbReference type="GO" id="GO:0001228">
    <property type="term" value="F:DNA-binding transcription activator activity, RNA polymerase II-specific"/>
    <property type="evidence" value="ECO:0007669"/>
    <property type="project" value="TreeGrafter"/>
</dbReference>
<evidence type="ECO:0000256" key="1">
    <source>
        <dbReference type="ARBA" id="ARBA00023125"/>
    </source>
</evidence>
<evidence type="ECO:0000259" key="5">
    <source>
        <dbReference type="PROSITE" id="PS50118"/>
    </source>
</evidence>
<dbReference type="GO" id="GO:0005634">
    <property type="term" value="C:nucleus"/>
    <property type="evidence" value="ECO:0007669"/>
    <property type="project" value="UniProtKB-UniRule"/>
</dbReference>
<evidence type="ECO:0000313" key="7">
    <source>
        <dbReference type="Proteomes" id="UP001385951"/>
    </source>
</evidence>
<dbReference type="InterPro" id="IPR009071">
    <property type="entry name" value="HMG_box_dom"/>
</dbReference>
<gene>
    <name evidence="6" type="ORF">QCA50_010532</name>
</gene>
<protein>
    <recommendedName>
        <fullName evidence="5">HMG box domain-containing protein</fullName>
    </recommendedName>
</protein>
<name>A0AAW0FZ07_9APHY</name>
<dbReference type="GO" id="GO:0030154">
    <property type="term" value="P:cell differentiation"/>
    <property type="evidence" value="ECO:0007669"/>
    <property type="project" value="TreeGrafter"/>
</dbReference>
<evidence type="ECO:0000256" key="2">
    <source>
        <dbReference type="ARBA" id="ARBA00023163"/>
    </source>
</evidence>
<dbReference type="PANTHER" id="PTHR10270:SF161">
    <property type="entry name" value="SEX-DETERMINING REGION Y PROTEIN"/>
    <property type="match status" value="1"/>
</dbReference>
<dbReference type="SUPFAM" id="SSF47095">
    <property type="entry name" value="HMG-box"/>
    <property type="match status" value="1"/>
</dbReference>
<feature type="region of interest" description="Disordered" evidence="4">
    <location>
        <begin position="78"/>
        <end position="102"/>
    </location>
</feature>
<accession>A0AAW0FZ07</accession>
<keyword evidence="2" id="KW-0804">Transcription</keyword>
<comment type="caution">
    <text evidence="6">The sequence shown here is derived from an EMBL/GenBank/DDBJ whole genome shotgun (WGS) entry which is preliminary data.</text>
</comment>
<dbReference type="InterPro" id="IPR036910">
    <property type="entry name" value="HMG_box_dom_sf"/>
</dbReference>
<dbReference type="SMART" id="SM00398">
    <property type="entry name" value="HMG"/>
    <property type="match status" value="1"/>
</dbReference>
<keyword evidence="3" id="KW-0539">Nucleus</keyword>
<reference evidence="6 7" key="1">
    <citation type="submission" date="2022-09" db="EMBL/GenBank/DDBJ databases">
        <authorList>
            <person name="Palmer J.M."/>
        </authorList>
    </citation>
    <scope>NUCLEOTIDE SEQUENCE [LARGE SCALE GENOMIC DNA]</scope>
    <source>
        <strain evidence="6 7">DSM 7382</strain>
    </source>
</reference>
<feature type="domain" description="HMG box" evidence="5">
    <location>
        <begin position="51"/>
        <end position="136"/>
    </location>
</feature>
<keyword evidence="1 3" id="KW-0238">DNA-binding</keyword>
<evidence type="ECO:0000256" key="4">
    <source>
        <dbReference type="SAM" id="MobiDB-lite"/>
    </source>
</evidence>